<reference evidence="5 6" key="1">
    <citation type="submission" date="2019-08" db="EMBL/GenBank/DDBJ databases">
        <title>Microbe sample from Colwellia echini.</title>
        <authorList>
            <person name="Christiansen L."/>
            <person name="Pathiraja D."/>
            <person name="Schultz-Johansen M."/>
            <person name="Choi I.-G."/>
            <person name="Stougaard P."/>
        </authorList>
    </citation>
    <scope>NUCLEOTIDE SEQUENCE [LARGE SCALE GENOMIC DNA]</scope>
    <source>
        <strain evidence="5 6">A3</strain>
    </source>
</reference>
<dbReference type="PANTHER" id="PTHR45138:SF9">
    <property type="entry name" value="DIGUANYLATE CYCLASE DGCM-RELATED"/>
    <property type="match status" value="1"/>
</dbReference>
<dbReference type="NCBIfam" id="TIGR00254">
    <property type="entry name" value="GGDEF"/>
    <property type="match status" value="1"/>
</dbReference>
<protein>
    <recommendedName>
        <fullName evidence="1">diguanylate cyclase</fullName>
        <ecNumber evidence="1">2.7.7.65</ecNumber>
    </recommendedName>
</protein>
<evidence type="ECO:0000259" key="4">
    <source>
        <dbReference type="PROSITE" id="PS50887"/>
    </source>
</evidence>
<comment type="catalytic activity">
    <reaction evidence="2">
        <text>2 GTP = 3',3'-c-di-GMP + 2 diphosphate</text>
        <dbReference type="Rhea" id="RHEA:24898"/>
        <dbReference type="ChEBI" id="CHEBI:33019"/>
        <dbReference type="ChEBI" id="CHEBI:37565"/>
        <dbReference type="ChEBI" id="CHEBI:58805"/>
        <dbReference type="EC" id="2.7.7.65"/>
    </reaction>
</comment>
<evidence type="ECO:0000256" key="3">
    <source>
        <dbReference type="SAM" id="Phobius"/>
    </source>
</evidence>
<dbReference type="Pfam" id="PF00990">
    <property type="entry name" value="GGDEF"/>
    <property type="match status" value="1"/>
</dbReference>
<feature type="transmembrane region" description="Helical" evidence="3">
    <location>
        <begin position="28"/>
        <end position="45"/>
    </location>
</feature>
<dbReference type="Proteomes" id="UP000815846">
    <property type="component" value="Unassembled WGS sequence"/>
</dbReference>
<dbReference type="PROSITE" id="PS50887">
    <property type="entry name" value="GGDEF"/>
    <property type="match status" value="1"/>
</dbReference>
<evidence type="ECO:0000256" key="1">
    <source>
        <dbReference type="ARBA" id="ARBA00012528"/>
    </source>
</evidence>
<dbReference type="SUPFAM" id="SSF55073">
    <property type="entry name" value="Nucleotide cyclase"/>
    <property type="match status" value="1"/>
</dbReference>
<feature type="transmembrane region" description="Helical" evidence="3">
    <location>
        <begin position="101"/>
        <end position="118"/>
    </location>
</feature>
<keyword evidence="6" id="KW-1185">Reference proteome</keyword>
<dbReference type="InterPro" id="IPR050469">
    <property type="entry name" value="Diguanylate_Cyclase"/>
</dbReference>
<dbReference type="Gene3D" id="3.30.70.270">
    <property type="match status" value="1"/>
</dbReference>
<keyword evidence="3" id="KW-1133">Transmembrane helix</keyword>
<proteinExistence type="predicted"/>
<evidence type="ECO:0000256" key="2">
    <source>
        <dbReference type="ARBA" id="ARBA00034247"/>
    </source>
</evidence>
<feature type="transmembrane region" description="Helical" evidence="3">
    <location>
        <begin position="51"/>
        <end position="69"/>
    </location>
</feature>
<dbReference type="EMBL" id="PJAI02000003">
    <property type="protein sequence ID" value="TYK66593.1"/>
    <property type="molecule type" value="Genomic_DNA"/>
</dbReference>
<keyword evidence="3" id="KW-0472">Membrane</keyword>
<dbReference type="CDD" id="cd01949">
    <property type="entry name" value="GGDEF"/>
    <property type="match status" value="1"/>
</dbReference>
<keyword evidence="3" id="KW-0812">Transmembrane</keyword>
<dbReference type="InterPro" id="IPR000160">
    <property type="entry name" value="GGDEF_dom"/>
</dbReference>
<feature type="transmembrane region" description="Helical" evidence="3">
    <location>
        <begin position="76"/>
        <end position="95"/>
    </location>
</feature>
<sequence length="352" mass="40093">MKKWFETYLQLDKDIDTNSYRRNITGKLILFLSYIILVAAMLGNFVSGHMVIFYVNITFLTVLSIWLSLVGRHRKYSPQFILHLMALGVLAVVYFKQGTEYTPIWCFLYIFLVMSLYGHKIGLYICLVFMTILLSLLFSFTGETINVMEFFRFSMASCFTLFFAYWAELLISRTFGDLIAAKEQLVSLTKTDALTGLLNRRNFNEVLAVQMSSVDRSNELLALVIIDIDHFKTYNDTFGHPAGDVALIALANLFNVQMKRITDSVFRIGGEEFALLYQTKNEASALKVIEDIRQAVEGLDKYCELEQQITISAGLLHIHANQNITVEKAYELADALLYEAKNSGRNKVVTSS</sequence>
<feature type="transmembrane region" description="Helical" evidence="3">
    <location>
        <begin position="153"/>
        <end position="171"/>
    </location>
</feature>
<dbReference type="EC" id="2.7.7.65" evidence="1"/>
<comment type="caution">
    <text evidence="5">The sequence shown here is derived from an EMBL/GenBank/DDBJ whole genome shotgun (WGS) entry which is preliminary data.</text>
</comment>
<dbReference type="SMART" id="SM00267">
    <property type="entry name" value="GGDEF"/>
    <property type="match status" value="1"/>
</dbReference>
<dbReference type="InterPro" id="IPR029787">
    <property type="entry name" value="Nucleotide_cyclase"/>
</dbReference>
<dbReference type="InterPro" id="IPR043128">
    <property type="entry name" value="Rev_trsase/Diguanyl_cyclase"/>
</dbReference>
<dbReference type="RefSeq" id="WP_101344674.1">
    <property type="nucleotide sequence ID" value="NZ_PJAI02000003.1"/>
</dbReference>
<evidence type="ECO:0000313" key="6">
    <source>
        <dbReference type="Proteomes" id="UP000815846"/>
    </source>
</evidence>
<gene>
    <name evidence="5" type="ORF">CWS31_004455</name>
</gene>
<feature type="domain" description="GGDEF" evidence="4">
    <location>
        <begin position="219"/>
        <end position="352"/>
    </location>
</feature>
<dbReference type="PANTHER" id="PTHR45138">
    <property type="entry name" value="REGULATORY COMPONENTS OF SENSORY TRANSDUCTION SYSTEM"/>
    <property type="match status" value="1"/>
</dbReference>
<name>A0ABY3MZF6_9GAMM</name>
<evidence type="ECO:0000313" key="5">
    <source>
        <dbReference type="EMBL" id="TYK66593.1"/>
    </source>
</evidence>
<accession>A0ABY3MZF6</accession>
<organism evidence="5 6">
    <name type="scientific">Colwellia echini</name>
    <dbReference type="NCBI Taxonomy" id="1982103"/>
    <lineage>
        <taxon>Bacteria</taxon>
        <taxon>Pseudomonadati</taxon>
        <taxon>Pseudomonadota</taxon>
        <taxon>Gammaproteobacteria</taxon>
        <taxon>Alteromonadales</taxon>
        <taxon>Colwelliaceae</taxon>
        <taxon>Colwellia</taxon>
    </lineage>
</organism>
<feature type="transmembrane region" description="Helical" evidence="3">
    <location>
        <begin position="123"/>
        <end position="141"/>
    </location>
</feature>